<protein>
    <submittedName>
        <fullName evidence="2">Alpha/beta fold hydrolase</fullName>
    </submittedName>
</protein>
<dbReference type="PANTHER" id="PTHR43798:SF33">
    <property type="entry name" value="HYDROLASE, PUTATIVE (AFU_ORTHOLOGUE AFUA_2G14860)-RELATED"/>
    <property type="match status" value="1"/>
</dbReference>
<dbReference type="PRINTS" id="PR00111">
    <property type="entry name" value="ABHYDROLASE"/>
</dbReference>
<organism evidence="2 3">
    <name type="scientific">Pseudonocardia xinjiangensis</name>
    <dbReference type="NCBI Taxonomy" id="75289"/>
    <lineage>
        <taxon>Bacteria</taxon>
        <taxon>Bacillati</taxon>
        <taxon>Actinomycetota</taxon>
        <taxon>Actinomycetes</taxon>
        <taxon>Pseudonocardiales</taxon>
        <taxon>Pseudonocardiaceae</taxon>
        <taxon>Pseudonocardia</taxon>
    </lineage>
</organism>
<gene>
    <name evidence="2" type="ORF">HF577_35875</name>
</gene>
<evidence type="ECO:0000313" key="2">
    <source>
        <dbReference type="EMBL" id="NMH82454.1"/>
    </source>
</evidence>
<reference evidence="2 3" key="1">
    <citation type="submission" date="2020-04" db="EMBL/GenBank/DDBJ databases">
        <authorList>
            <person name="Klaysubun C."/>
            <person name="Duangmal K."/>
            <person name="Lipun K."/>
        </authorList>
    </citation>
    <scope>NUCLEOTIDE SEQUENCE [LARGE SCALE GENOMIC DNA]</scope>
    <source>
        <strain evidence="2 3">JCM 11839</strain>
    </source>
</reference>
<dbReference type="Proteomes" id="UP001296706">
    <property type="component" value="Unassembled WGS sequence"/>
</dbReference>
<dbReference type="PANTHER" id="PTHR43798">
    <property type="entry name" value="MONOACYLGLYCEROL LIPASE"/>
    <property type="match status" value="1"/>
</dbReference>
<keyword evidence="3" id="KW-1185">Reference proteome</keyword>
<dbReference type="EMBL" id="JAAXKY010000238">
    <property type="protein sequence ID" value="NMH82454.1"/>
    <property type="molecule type" value="Genomic_DNA"/>
</dbReference>
<dbReference type="SUPFAM" id="SSF53474">
    <property type="entry name" value="alpha/beta-Hydrolases"/>
    <property type="match status" value="1"/>
</dbReference>
<name>A0ABX1RS57_9PSEU</name>
<evidence type="ECO:0000259" key="1">
    <source>
        <dbReference type="Pfam" id="PF00561"/>
    </source>
</evidence>
<dbReference type="Gene3D" id="3.40.50.1820">
    <property type="entry name" value="alpha/beta hydrolase"/>
    <property type="match status" value="1"/>
</dbReference>
<evidence type="ECO:0000313" key="3">
    <source>
        <dbReference type="Proteomes" id="UP001296706"/>
    </source>
</evidence>
<keyword evidence="2" id="KW-0378">Hydrolase</keyword>
<sequence length="260" mass="27517">MRVDTARGTFEVAATGEGGARPLVALHALALSGRVWDPMAAAMAGNRRVLAPDARGHGGSDWDGGPFGIADLADDVAAIIEVVADGPVDVVGLSMGGSTAILLAQRRPDLVARLVLADTTADYGPDRVAQWIDRAEKAVGVPREKQVAFQVDRWFSPSFVEAHPDEVRRVSDIFVATDSRAHAAACHAFAGLDADAGLGDIQAPTLVLVGRDDYATPPAMAQVLASGIPDARLEVLDDTRHLSLIERPDLWPLVEKHLDT</sequence>
<dbReference type="InterPro" id="IPR000073">
    <property type="entry name" value="AB_hydrolase_1"/>
</dbReference>
<dbReference type="GO" id="GO:0016787">
    <property type="term" value="F:hydrolase activity"/>
    <property type="evidence" value="ECO:0007669"/>
    <property type="project" value="UniProtKB-KW"/>
</dbReference>
<accession>A0ABX1RS57</accession>
<dbReference type="RefSeq" id="WP_169400454.1">
    <property type="nucleotide sequence ID" value="NZ_BAAAJH010000019.1"/>
</dbReference>
<dbReference type="InterPro" id="IPR029058">
    <property type="entry name" value="AB_hydrolase_fold"/>
</dbReference>
<dbReference type="InterPro" id="IPR050266">
    <property type="entry name" value="AB_hydrolase_sf"/>
</dbReference>
<feature type="domain" description="AB hydrolase-1" evidence="1">
    <location>
        <begin position="22"/>
        <end position="248"/>
    </location>
</feature>
<dbReference type="Pfam" id="PF00561">
    <property type="entry name" value="Abhydrolase_1"/>
    <property type="match status" value="1"/>
</dbReference>
<proteinExistence type="predicted"/>
<comment type="caution">
    <text evidence="2">The sequence shown here is derived from an EMBL/GenBank/DDBJ whole genome shotgun (WGS) entry which is preliminary data.</text>
</comment>